<evidence type="ECO:0000256" key="8">
    <source>
        <dbReference type="ARBA" id="ARBA00023180"/>
    </source>
</evidence>
<dbReference type="GO" id="GO:0000139">
    <property type="term" value="C:Golgi membrane"/>
    <property type="evidence" value="ECO:0007669"/>
    <property type="project" value="UniProtKB-SubCell"/>
</dbReference>
<name>A0AAD5BJ00_9ASCO</name>
<organism evidence="12 13">
    <name type="scientific">Candida theae</name>
    <dbReference type="NCBI Taxonomy" id="1198502"/>
    <lineage>
        <taxon>Eukaryota</taxon>
        <taxon>Fungi</taxon>
        <taxon>Dikarya</taxon>
        <taxon>Ascomycota</taxon>
        <taxon>Saccharomycotina</taxon>
        <taxon>Pichiomycetes</taxon>
        <taxon>Debaryomycetaceae</taxon>
        <taxon>Candida/Lodderomyces clade</taxon>
        <taxon>Candida</taxon>
    </lineage>
</organism>
<evidence type="ECO:0000313" key="13">
    <source>
        <dbReference type="Proteomes" id="UP001204833"/>
    </source>
</evidence>
<feature type="transmembrane region" description="Helical" evidence="10">
    <location>
        <begin position="7"/>
        <end position="24"/>
    </location>
</feature>
<evidence type="ECO:0000256" key="4">
    <source>
        <dbReference type="ARBA" id="ARBA00022729"/>
    </source>
</evidence>
<protein>
    <submittedName>
        <fullName evidence="12">MRL1</fullName>
    </submittedName>
</protein>
<evidence type="ECO:0000259" key="11">
    <source>
        <dbReference type="PROSITE" id="PS51914"/>
    </source>
</evidence>
<evidence type="ECO:0000256" key="7">
    <source>
        <dbReference type="ARBA" id="ARBA00023157"/>
    </source>
</evidence>
<keyword evidence="7" id="KW-1015">Disulfide bond</keyword>
<feature type="domain" description="MRH" evidence="11">
    <location>
        <begin position="102"/>
        <end position="264"/>
    </location>
</feature>
<evidence type="ECO:0000256" key="5">
    <source>
        <dbReference type="ARBA" id="ARBA00022989"/>
    </source>
</evidence>
<evidence type="ECO:0000256" key="3">
    <source>
        <dbReference type="ARBA" id="ARBA00022692"/>
    </source>
</evidence>
<gene>
    <name evidence="12" type="ORF">KGF57_000416</name>
</gene>
<keyword evidence="3 10" id="KW-0812">Transmembrane</keyword>
<feature type="transmembrane region" description="Helical" evidence="10">
    <location>
        <begin position="272"/>
        <end position="295"/>
    </location>
</feature>
<dbReference type="PANTHER" id="PTHR15071:SF0">
    <property type="entry name" value="MANNOSE 6-PHOSPHATE RECEPTOR-LIKE PROTEIN 1"/>
    <property type="match status" value="1"/>
</dbReference>
<dbReference type="SUPFAM" id="SSF50911">
    <property type="entry name" value="Mannose 6-phosphate receptor domain"/>
    <property type="match status" value="1"/>
</dbReference>
<dbReference type="PANTHER" id="PTHR15071">
    <property type="entry name" value="MANNOSE-6-PHOSPHATE RECEPTOR FAMILY MEMBER"/>
    <property type="match status" value="1"/>
</dbReference>
<keyword evidence="8" id="KW-0325">Glycoprotein</keyword>
<dbReference type="GO" id="GO:0007034">
    <property type="term" value="P:vacuolar transport"/>
    <property type="evidence" value="ECO:0007669"/>
    <property type="project" value="TreeGrafter"/>
</dbReference>
<keyword evidence="13" id="KW-1185">Reference proteome</keyword>
<feature type="compositionally biased region" description="Polar residues" evidence="9">
    <location>
        <begin position="52"/>
        <end position="62"/>
    </location>
</feature>
<comment type="caution">
    <text evidence="12">The sequence shown here is derived from an EMBL/GenBank/DDBJ whole genome shotgun (WGS) entry which is preliminary data.</text>
</comment>
<dbReference type="GO" id="GO:0010008">
    <property type="term" value="C:endosome membrane"/>
    <property type="evidence" value="ECO:0007669"/>
    <property type="project" value="UniProtKB-SubCell"/>
</dbReference>
<dbReference type="InterPro" id="IPR009011">
    <property type="entry name" value="Man6P_isomerase_rcpt-bd_dom_sf"/>
</dbReference>
<keyword evidence="4" id="KW-0732">Signal</keyword>
<evidence type="ECO:0000256" key="6">
    <source>
        <dbReference type="ARBA" id="ARBA00023136"/>
    </source>
</evidence>
<dbReference type="InterPro" id="IPR044865">
    <property type="entry name" value="MRH_dom"/>
</dbReference>
<accession>A0AAD5BJ00</accession>
<evidence type="ECO:0000256" key="1">
    <source>
        <dbReference type="ARBA" id="ARBA00004614"/>
    </source>
</evidence>
<dbReference type="Gene3D" id="2.70.130.10">
    <property type="entry name" value="Mannose-6-phosphate receptor binding domain"/>
    <property type="match status" value="1"/>
</dbReference>
<dbReference type="PROSITE" id="PS51914">
    <property type="entry name" value="MRH"/>
    <property type="match status" value="1"/>
</dbReference>
<dbReference type="InterPro" id="IPR028927">
    <property type="entry name" value="Man-6-P_rcpt"/>
</dbReference>
<dbReference type="EMBL" id="JAIHNG010000030">
    <property type="protein sequence ID" value="KAI5967388.1"/>
    <property type="molecule type" value="Genomic_DNA"/>
</dbReference>
<evidence type="ECO:0000256" key="9">
    <source>
        <dbReference type="SAM" id="MobiDB-lite"/>
    </source>
</evidence>
<dbReference type="Proteomes" id="UP001204833">
    <property type="component" value="Unassembled WGS sequence"/>
</dbReference>
<feature type="region of interest" description="Disordered" evidence="9">
    <location>
        <begin position="52"/>
        <end position="110"/>
    </location>
</feature>
<dbReference type="GeneID" id="76148476"/>
<keyword evidence="5 10" id="KW-1133">Transmembrane helix</keyword>
<proteinExistence type="predicted"/>
<dbReference type="Pfam" id="PF02157">
    <property type="entry name" value="Man-6-P_recep"/>
    <property type="match status" value="1"/>
</dbReference>
<keyword evidence="6 10" id="KW-0472">Membrane</keyword>
<evidence type="ECO:0000256" key="10">
    <source>
        <dbReference type="SAM" id="Phobius"/>
    </source>
</evidence>
<keyword evidence="2" id="KW-0813">Transport</keyword>
<evidence type="ECO:0000256" key="2">
    <source>
        <dbReference type="ARBA" id="ARBA00022448"/>
    </source>
</evidence>
<evidence type="ECO:0000313" key="12">
    <source>
        <dbReference type="EMBL" id="KAI5967388.1"/>
    </source>
</evidence>
<dbReference type="RefSeq" id="XP_051611075.1">
    <property type="nucleotide sequence ID" value="XM_051753637.1"/>
</dbReference>
<reference evidence="12 13" key="1">
    <citation type="journal article" date="2022" name="DNA Res.">
        <title>Genome analysis of five recently described species of the CUG-Ser clade uncovers Candida theae as a new hybrid lineage with pathogenic potential in the Candida parapsilosis species complex.</title>
        <authorList>
            <person name="Mixao V."/>
            <person name="Del Olmo V."/>
            <person name="Hegedusova E."/>
            <person name="Saus E."/>
            <person name="Pryszcz L."/>
            <person name="Cillingova A."/>
            <person name="Nosek J."/>
            <person name="Gabaldon T."/>
        </authorList>
    </citation>
    <scope>NUCLEOTIDE SEQUENCE [LARGE SCALE GENOMIC DNA]</scope>
    <source>
        <strain evidence="12 13">CBS 12239</strain>
    </source>
</reference>
<comment type="subcellular location">
    <subcellularLocation>
        <location evidence="1">Golgi apparatus membrane</location>
        <topology evidence="1">Single-pass type I membrane protein</topology>
    </subcellularLocation>
</comment>
<dbReference type="GO" id="GO:0005770">
    <property type="term" value="C:late endosome"/>
    <property type="evidence" value="ECO:0007669"/>
    <property type="project" value="TreeGrafter"/>
</dbReference>
<sequence>MSKLVRRAIIPAITLLVIICITILERTRSNTSWYDKSNQIYDSLTHFTFSSPYQTQSSSPNYQAPPSTPSPPQQQPSNQQGIDKQSTENEEPKEEPKEETPDPCTVKNPLNQGFIDLRGLSATGNENKPAPWKSRGYDSGKNFTIGICSNPFKQSHNELNEIQDSVNSTRIGAYYVDPKTNKYVSIGEYSTQPMFRGRKLTLTYENGSFCNAYDSASGARLRKSTILTFTCDREMSAKASVSYVGSANDCTFFFEVKSHHACPTAAKANNMAAAWIFLVIFLAALAVYFSGGLLYKHMKASKKVDGGVFKA</sequence>
<dbReference type="AlphaFoldDB" id="A0AAD5BJ00"/>